<dbReference type="SUPFAM" id="SSF56672">
    <property type="entry name" value="DNA/RNA polymerases"/>
    <property type="match status" value="1"/>
</dbReference>
<dbReference type="InterPro" id="IPR043128">
    <property type="entry name" value="Rev_trsase/Diguanyl_cyclase"/>
</dbReference>
<dbReference type="Gene3D" id="2.40.70.10">
    <property type="entry name" value="Acid Proteases"/>
    <property type="match status" value="1"/>
</dbReference>
<dbReference type="InterPro" id="IPR043502">
    <property type="entry name" value="DNA/RNA_pol_sf"/>
</dbReference>
<keyword evidence="3" id="KW-0548">Nucleotidyltransferase</keyword>
<dbReference type="Pfam" id="PF00078">
    <property type="entry name" value="RVT_1"/>
    <property type="match status" value="1"/>
</dbReference>
<dbReference type="Pfam" id="PF08284">
    <property type="entry name" value="RVP_2"/>
    <property type="match status" value="1"/>
</dbReference>
<dbReference type="InterPro" id="IPR012337">
    <property type="entry name" value="RNaseH-like_sf"/>
</dbReference>
<dbReference type="Proteomes" id="UP001151760">
    <property type="component" value="Unassembled WGS sequence"/>
</dbReference>
<proteinExistence type="predicted"/>
<feature type="compositionally biased region" description="Basic and acidic residues" evidence="1">
    <location>
        <begin position="147"/>
        <end position="166"/>
    </location>
</feature>
<dbReference type="SUPFAM" id="SSF53098">
    <property type="entry name" value="Ribonuclease H-like"/>
    <property type="match status" value="1"/>
</dbReference>
<keyword evidence="3" id="KW-0808">Transferase</keyword>
<reference evidence="3" key="1">
    <citation type="journal article" date="2022" name="Int. J. Mol. Sci.">
        <title>Draft Genome of Tanacetum Coccineum: Genomic Comparison of Closely Related Tanacetum-Family Plants.</title>
        <authorList>
            <person name="Yamashiro T."/>
            <person name="Shiraishi A."/>
            <person name="Nakayama K."/>
            <person name="Satake H."/>
        </authorList>
    </citation>
    <scope>NUCLEOTIDE SEQUENCE</scope>
</reference>
<dbReference type="InterPro" id="IPR041577">
    <property type="entry name" value="RT_RNaseH_2"/>
</dbReference>
<dbReference type="Pfam" id="PF17919">
    <property type="entry name" value="RT_RNaseH_2"/>
    <property type="match status" value="1"/>
</dbReference>
<dbReference type="PROSITE" id="PS50994">
    <property type="entry name" value="INTEGRASE"/>
    <property type="match status" value="1"/>
</dbReference>
<feature type="domain" description="Integrase catalytic" evidence="2">
    <location>
        <begin position="597"/>
        <end position="776"/>
    </location>
</feature>
<sequence>MESPTSPRSLPRITEPSTHHVGSGRQPRRGYTYKEFLACNSKEYDGKGGAIVYTCWIEKMKFTHKAMRLLLVWHGMTFRFHELARLVPHLVTPKNRRIERYMYGLAPQICGMVAVTEPKTILSVVLKVGVLTDEAIRNGSLKKNHEKRGNGGEPIKDRNVRGDNKRSRTITSGHLIEIDKVIRGCKLEIDGHVFDINLISFGSGSFDVIIGMDWFSNYKAEIICHEKMVVVRDFPEVFPDDLSGLPPSREIKFWIELVPRAILVAKSPYRLAPSEMEELSGQLKELQDKGFIRPSLLPWGSSVLFMKKKDRSFRMCIDYRQLNKLTIKNRYPLPRIDSLFDQLQGLQYFSKIDLRSGYHQLRLHEDDIPKSLFRTCYGHFKFRVMAFGLTNALALFMDLMNRVCRPYLDKFMIVFIDDISIYFKTREEHEVHLRLVLELLKKEKLKIKAVKNWEATRTLSEKSKTFDWGEEQETTFQTLKDKLCNAPLLDLLSRLEDFVVYCDSSGLGLGCVLMQSGKVIAYASWQLKIHEKNYTTHDLKLELFNDYDCEIRYHPGKANVVADALSRKERVKHKRVRERLDEMIEHRSDRALYYLDRIWVPLKGDVRTLIMDEAYNSKYSVHPGADKMYYDLRDRSSGLLQQPEIPKWKWERIAMDFVTKYRGLVVGMTQSGSLLTSRHGMPISIISDCDSHFTSRFWQSMQEALGNRLDMSMAYHPQTDCQNERTIQTLEYMLRAYVLDFGGSWDVHIPLVEFSYNNSYHSSMSCEPCEALYVLIRASRLKNVMADKGKKSSMKTFAPNDKANYYSGIASITVNEKNAYELKGKFWDDLHNNAFSGTNEKDAVEHIKYYLKIIGPIKLPNVDHDKLRIVVFPISLARGGDEIKVSGDESSDLEEYWSNKEETAKNFKIETDVFDYETPFCLAFNEFNYLLKLDLDLLTKDIVGFKTYGDYKDDWIYEWNENVPWYEALEDSELKDEALRNKAIMEGLINDDESSNDCWKRWKSHEIYYHNYEEGEYENETHNEGNELCGIKTREVPVYQIKRYKMIKYSFNNDEEYVAVKEDKYDNLAITIITEYLVNISKRRAFWSLNEDILKINDSDYQYAVSIKEDMAYPCLHSPKTTKERRPIRRIQERQYAVFKLYGNKIFWKISNVVPTPRNSNTPYPTH</sequence>
<dbReference type="InterPro" id="IPR021109">
    <property type="entry name" value="Peptidase_aspartic_dom_sf"/>
</dbReference>
<gene>
    <name evidence="3" type="ORF">Tco_0860819</name>
</gene>
<dbReference type="Gene3D" id="3.10.10.10">
    <property type="entry name" value="HIV Type 1 Reverse Transcriptase, subunit A, domain 1"/>
    <property type="match status" value="1"/>
</dbReference>
<dbReference type="GO" id="GO:0003964">
    <property type="term" value="F:RNA-directed DNA polymerase activity"/>
    <property type="evidence" value="ECO:0007669"/>
    <property type="project" value="UniProtKB-KW"/>
</dbReference>
<dbReference type="PANTHER" id="PTHR24559">
    <property type="entry name" value="TRANSPOSON TY3-I GAG-POL POLYPROTEIN"/>
    <property type="match status" value="1"/>
</dbReference>
<reference evidence="3" key="2">
    <citation type="submission" date="2022-01" db="EMBL/GenBank/DDBJ databases">
        <authorList>
            <person name="Yamashiro T."/>
            <person name="Shiraishi A."/>
            <person name="Satake H."/>
            <person name="Nakayama K."/>
        </authorList>
    </citation>
    <scope>NUCLEOTIDE SEQUENCE</scope>
</reference>
<organism evidence="3 4">
    <name type="scientific">Tanacetum coccineum</name>
    <dbReference type="NCBI Taxonomy" id="301880"/>
    <lineage>
        <taxon>Eukaryota</taxon>
        <taxon>Viridiplantae</taxon>
        <taxon>Streptophyta</taxon>
        <taxon>Embryophyta</taxon>
        <taxon>Tracheophyta</taxon>
        <taxon>Spermatophyta</taxon>
        <taxon>Magnoliopsida</taxon>
        <taxon>eudicotyledons</taxon>
        <taxon>Gunneridae</taxon>
        <taxon>Pentapetalae</taxon>
        <taxon>asterids</taxon>
        <taxon>campanulids</taxon>
        <taxon>Asterales</taxon>
        <taxon>Asteraceae</taxon>
        <taxon>Asteroideae</taxon>
        <taxon>Anthemideae</taxon>
        <taxon>Anthemidinae</taxon>
        <taxon>Tanacetum</taxon>
    </lineage>
</organism>
<keyword evidence="3" id="KW-0695">RNA-directed DNA polymerase</keyword>
<evidence type="ECO:0000256" key="1">
    <source>
        <dbReference type="SAM" id="MobiDB-lite"/>
    </source>
</evidence>
<dbReference type="CDD" id="cd01647">
    <property type="entry name" value="RT_LTR"/>
    <property type="match status" value="1"/>
</dbReference>
<dbReference type="Gene3D" id="3.30.70.270">
    <property type="match status" value="1"/>
</dbReference>
<dbReference type="PANTHER" id="PTHR24559:SF444">
    <property type="entry name" value="REVERSE TRANSCRIPTASE DOMAIN-CONTAINING PROTEIN"/>
    <property type="match status" value="1"/>
</dbReference>
<dbReference type="Gene3D" id="3.30.420.10">
    <property type="entry name" value="Ribonuclease H-like superfamily/Ribonuclease H"/>
    <property type="match status" value="1"/>
</dbReference>
<keyword evidence="4" id="KW-1185">Reference proteome</keyword>
<name>A0ABQ5BIY9_9ASTR</name>
<dbReference type="InterPro" id="IPR001584">
    <property type="entry name" value="Integrase_cat-core"/>
</dbReference>
<evidence type="ECO:0000259" key="2">
    <source>
        <dbReference type="PROSITE" id="PS50994"/>
    </source>
</evidence>
<dbReference type="InterPro" id="IPR053134">
    <property type="entry name" value="RNA-dir_DNA_polymerase"/>
</dbReference>
<dbReference type="InterPro" id="IPR000477">
    <property type="entry name" value="RT_dom"/>
</dbReference>
<accession>A0ABQ5BIY9</accession>
<dbReference type="InterPro" id="IPR036397">
    <property type="entry name" value="RNaseH_sf"/>
</dbReference>
<feature type="region of interest" description="Disordered" evidence="1">
    <location>
        <begin position="141"/>
        <end position="166"/>
    </location>
</feature>
<protein>
    <submittedName>
        <fullName evidence="3">Reverse transcriptase domain-containing protein</fullName>
    </submittedName>
</protein>
<feature type="region of interest" description="Disordered" evidence="1">
    <location>
        <begin position="1"/>
        <end position="27"/>
    </location>
</feature>
<comment type="caution">
    <text evidence="3">The sequence shown here is derived from an EMBL/GenBank/DDBJ whole genome shotgun (WGS) entry which is preliminary data.</text>
</comment>
<evidence type="ECO:0000313" key="3">
    <source>
        <dbReference type="EMBL" id="GJT13777.1"/>
    </source>
</evidence>
<dbReference type="EMBL" id="BQNB010013258">
    <property type="protein sequence ID" value="GJT13777.1"/>
    <property type="molecule type" value="Genomic_DNA"/>
</dbReference>
<evidence type="ECO:0000313" key="4">
    <source>
        <dbReference type="Proteomes" id="UP001151760"/>
    </source>
</evidence>